<dbReference type="Proteomes" id="UP000187209">
    <property type="component" value="Unassembled WGS sequence"/>
</dbReference>
<keyword evidence="1" id="KW-0175">Coiled coil</keyword>
<dbReference type="EMBL" id="MPUH01000048">
    <property type="protein sequence ID" value="OMJ93141.1"/>
    <property type="molecule type" value="Genomic_DNA"/>
</dbReference>
<sequence length="308" mass="35532">MTIQKPSIIVICAISKKIYYKVSSDILISLNKNNSENIIKSIFMDDAQKFQSYKELFAKSYVENSLLESEEVTEQELQILEELDSDEVYENIKDLVESLLQFKKSVRSSENSEVYDALKEYENAYKSLEEEFNVLETENQSLKSSNGELQEKIESLEKNLSHLSQKSIDLEKTLKDRDLELSALQITSKTDLHISFRNNSKIPILEELPEDIKQINQDLISPKVFTTPHNQITNNMNFNAPEPLPIPKRQTIKSVKFEYVINTAKAIDRTINIKTNNKNLVRNNHIPKIINQIHSRSTSDVQSSFKKT</sequence>
<reference evidence="2 3" key="1">
    <citation type="submission" date="2016-11" db="EMBL/GenBank/DDBJ databases">
        <title>The macronuclear genome of Stentor coeruleus: a giant cell with tiny introns.</title>
        <authorList>
            <person name="Slabodnick M."/>
            <person name="Ruby J.G."/>
            <person name="Reiff S.B."/>
            <person name="Swart E.C."/>
            <person name="Gosai S."/>
            <person name="Prabakaran S."/>
            <person name="Witkowska E."/>
            <person name="Larue G.E."/>
            <person name="Fisher S."/>
            <person name="Freeman R.M."/>
            <person name="Gunawardena J."/>
            <person name="Chu W."/>
            <person name="Stover N.A."/>
            <person name="Gregory B.D."/>
            <person name="Nowacki M."/>
            <person name="Derisi J."/>
            <person name="Roy S.W."/>
            <person name="Marshall W.F."/>
            <person name="Sood P."/>
        </authorList>
    </citation>
    <scope>NUCLEOTIDE SEQUENCE [LARGE SCALE GENOMIC DNA]</scope>
    <source>
        <strain evidence="2">WM001</strain>
    </source>
</reference>
<protein>
    <submittedName>
        <fullName evidence="2">Uncharacterized protein</fullName>
    </submittedName>
</protein>
<comment type="caution">
    <text evidence="2">The sequence shown here is derived from an EMBL/GenBank/DDBJ whole genome shotgun (WGS) entry which is preliminary data.</text>
</comment>
<dbReference type="AlphaFoldDB" id="A0A1R2CVZ4"/>
<organism evidence="2 3">
    <name type="scientific">Stentor coeruleus</name>
    <dbReference type="NCBI Taxonomy" id="5963"/>
    <lineage>
        <taxon>Eukaryota</taxon>
        <taxon>Sar</taxon>
        <taxon>Alveolata</taxon>
        <taxon>Ciliophora</taxon>
        <taxon>Postciliodesmatophora</taxon>
        <taxon>Heterotrichea</taxon>
        <taxon>Heterotrichida</taxon>
        <taxon>Stentoridae</taxon>
        <taxon>Stentor</taxon>
    </lineage>
</organism>
<evidence type="ECO:0000313" key="2">
    <source>
        <dbReference type="EMBL" id="OMJ93141.1"/>
    </source>
</evidence>
<accession>A0A1R2CVZ4</accession>
<evidence type="ECO:0000313" key="3">
    <source>
        <dbReference type="Proteomes" id="UP000187209"/>
    </source>
</evidence>
<keyword evidence="3" id="KW-1185">Reference proteome</keyword>
<evidence type="ECO:0000256" key="1">
    <source>
        <dbReference type="SAM" id="Coils"/>
    </source>
</evidence>
<proteinExistence type="predicted"/>
<feature type="coiled-coil region" evidence="1">
    <location>
        <begin position="111"/>
        <end position="173"/>
    </location>
</feature>
<gene>
    <name evidence="2" type="ORF">SteCoe_3959</name>
</gene>
<name>A0A1R2CVZ4_9CILI</name>